<dbReference type="GO" id="GO:0016301">
    <property type="term" value="F:kinase activity"/>
    <property type="evidence" value="ECO:0007669"/>
    <property type="project" value="UniProtKB-KW"/>
</dbReference>
<dbReference type="RefSeq" id="WP_180162325.1">
    <property type="nucleotide sequence ID" value="NZ_CABFNB010000163.1"/>
</dbReference>
<accession>A0A508X7K3</accession>
<reference evidence="1" key="1">
    <citation type="submission" date="2019-06" db="EMBL/GenBank/DDBJ databases">
        <authorList>
            <person name="Le Quere A."/>
            <person name="Colella S."/>
        </authorList>
    </citation>
    <scope>NUCLEOTIDE SEQUENCE</scope>
    <source>
        <strain evidence="1">EmedicaeMD41</strain>
    </source>
</reference>
<keyword evidence="1" id="KW-0418">Kinase</keyword>
<protein>
    <submittedName>
        <fullName evidence="1">Sugar kinase of the NBD/HSP70 family, may contain an N-terminal HTH domain</fullName>
    </submittedName>
</protein>
<dbReference type="Proteomes" id="UP000507954">
    <property type="component" value="Unassembled WGS sequence"/>
</dbReference>
<proteinExistence type="predicted"/>
<keyword evidence="1" id="KW-0808">Transferase</keyword>
<dbReference type="InterPro" id="IPR000600">
    <property type="entry name" value="ROK"/>
</dbReference>
<dbReference type="SUPFAM" id="SSF53067">
    <property type="entry name" value="Actin-like ATPase domain"/>
    <property type="match status" value="1"/>
</dbReference>
<dbReference type="Gene3D" id="3.30.420.40">
    <property type="match status" value="2"/>
</dbReference>
<dbReference type="PANTHER" id="PTHR18964">
    <property type="entry name" value="ROK (REPRESSOR, ORF, KINASE) FAMILY"/>
    <property type="match status" value="1"/>
</dbReference>
<sequence length="284" mass="30061">MTPTTIAFDLGGTKIDICRMTKFGEILWRQSVATSDLEPGDPSFLDRAFALFAEHVCEGDDKIGLSWNAPVHEGRLTQSSLLGGRINVDLAQRLKQAFSCDVQVESDVHAMVLGEYRFGIGAAAAPILLINLGSGAGIGYHDGRLMRGNTGGAGLVCLEKRYIPEIGESLILDQLLSGRGVARVHEKLTGATLAAAEVASRASQGDDAALETFAIIARQFGAYLVTLSRLFNPRSIVLAGSVSRAAPLFLDAAKDILEREVEPACRPELVTVSALAAPACVGLA</sequence>
<evidence type="ECO:0000313" key="1">
    <source>
        <dbReference type="EMBL" id="VTZ65822.1"/>
    </source>
</evidence>
<dbReference type="PANTHER" id="PTHR18964:SF173">
    <property type="entry name" value="GLUCOKINASE"/>
    <property type="match status" value="1"/>
</dbReference>
<dbReference type="Pfam" id="PF00480">
    <property type="entry name" value="ROK"/>
    <property type="match status" value="1"/>
</dbReference>
<dbReference type="AlphaFoldDB" id="A0A508X7K3"/>
<name>A0A508X7K3_9HYPH</name>
<organism evidence="1">
    <name type="scientific">Sinorhizobium medicae</name>
    <dbReference type="NCBI Taxonomy" id="110321"/>
    <lineage>
        <taxon>Bacteria</taxon>
        <taxon>Pseudomonadati</taxon>
        <taxon>Pseudomonadota</taxon>
        <taxon>Alphaproteobacteria</taxon>
        <taxon>Hyphomicrobiales</taxon>
        <taxon>Rhizobiaceae</taxon>
        <taxon>Sinorhizobium/Ensifer group</taxon>
        <taxon>Sinorhizobium</taxon>
    </lineage>
</organism>
<dbReference type="CDD" id="cd23763">
    <property type="entry name" value="ASKHA_ATPase_ROK"/>
    <property type="match status" value="1"/>
</dbReference>
<dbReference type="InterPro" id="IPR043129">
    <property type="entry name" value="ATPase_NBD"/>
</dbReference>
<gene>
    <name evidence="1" type="ORF">EMEDMD4_910039</name>
</gene>
<dbReference type="EMBL" id="CABFNB010000163">
    <property type="protein sequence ID" value="VTZ65822.1"/>
    <property type="molecule type" value="Genomic_DNA"/>
</dbReference>